<name>A0AAD9R7V7_ACRCE</name>
<evidence type="ECO:0000256" key="4">
    <source>
        <dbReference type="ARBA" id="ARBA00022729"/>
    </source>
</evidence>
<keyword evidence="2" id="KW-0597">Phosphoprotein</keyword>
<reference evidence="9" key="2">
    <citation type="journal article" date="2023" name="Science">
        <title>Genomic signatures of disease resistance in endangered staghorn corals.</title>
        <authorList>
            <person name="Vollmer S.V."/>
            <person name="Selwyn J.D."/>
            <person name="Despard B.A."/>
            <person name="Roesel C.L."/>
        </authorList>
    </citation>
    <scope>NUCLEOTIDE SEQUENCE</scope>
    <source>
        <strain evidence="9">K2</strain>
    </source>
</reference>
<evidence type="ECO:0000256" key="2">
    <source>
        <dbReference type="ARBA" id="ARBA00022553"/>
    </source>
</evidence>
<proteinExistence type="predicted"/>
<feature type="transmembrane region" description="Helical" evidence="7">
    <location>
        <begin position="110"/>
        <end position="129"/>
    </location>
</feature>
<feature type="transmembrane region" description="Helical" evidence="7">
    <location>
        <begin position="292"/>
        <end position="312"/>
    </location>
</feature>
<evidence type="ECO:0000256" key="6">
    <source>
        <dbReference type="ARBA" id="ARBA00023136"/>
    </source>
</evidence>
<dbReference type="PANTHER" id="PTHR35578:SF6">
    <property type="entry name" value="PROLINE-RICH TRANSMEMBRANE PROTEIN 4"/>
    <property type="match status" value="1"/>
</dbReference>
<evidence type="ECO:0000313" key="9">
    <source>
        <dbReference type="EMBL" id="KAK2574614.1"/>
    </source>
</evidence>
<evidence type="ECO:0000256" key="1">
    <source>
        <dbReference type="ARBA" id="ARBA00004141"/>
    </source>
</evidence>
<evidence type="ECO:0000313" key="10">
    <source>
        <dbReference type="Proteomes" id="UP001249851"/>
    </source>
</evidence>
<keyword evidence="6 7" id="KW-0472">Membrane</keyword>
<evidence type="ECO:0000259" key="8">
    <source>
        <dbReference type="Pfam" id="PF25987"/>
    </source>
</evidence>
<feature type="transmembrane region" description="Helical" evidence="7">
    <location>
        <begin position="177"/>
        <end position="199"/>
    </location>
</feature>
<reference evidence="9" key="1">
    <citation type="journal article" date="2023" name="G3 (Bethesda)">
        <title>Whole genome assembly and annotation of the endangered Caribbean coral Acropora cervicornis.</title>
        <authorList>
            <person name="Selwyn J.D."/>
            <person name="Vollmer S.V."/>
        </authorList>
    </citation>
    <scope>NUCLEOTIDE SEQUENCE</scope>
    <source>
        <strain evidence="9">K2</strain>
    </source>
</reference>
<feature type="transmembrane region" description="Helical" evidence="7">
    <location>
        <begin position="67"/>
        <end position="90"/>
    </location>
</feature>
<organism evidence="9 10">
    <name type="scientific">Acropora cervicornis</name>
    <name type="common">Staghorn coral</name>
    <dbReference type="NCBI Taxonomy" id="6130"/>
    <lineage>
        <taxon>Eukaryota</taxon>
        <taxon>Metazoa</taxon>
        <taxon>Cnidaria</taxon>
        <taxon>Anthozoa</taxon>
        <taxon>Hexacorallia</taxon>
        <taxon>Scleractinia</taxon>
        <taxon>Astrocoeniina</taxon>
        <taxon>Acroporidae</taxon>
        <taxon>Acropora</taxon>
    </lineage>
</organism>
<feature type="transmembrane region" description="Helical" evidence="7">
    <location>
        <begin position="38"/>
        <end position="60"/>
    </location>
</feature>
<gene>
    <name evidence="9" type="ORF">P5673_000806</name>
</gene>
<feature type="transmembrane region" description="Helical" evidence="7">
    <location>
        <begin position="149"/>
        <end position="171"/>
    </location>
</feature>
<dbReference type="AlphaFoldDB" id="A0AAD9R7V7"/>
<comment type="caution">
    <text evidence="9">The sequence shown here is derived from an EMBL/GenBank/DDBJ whole genome shotgun (WGS) entry which is preliminary data.</text>
</comment>
<dbReference type="Pfam" id="PF25987">
    <property type="entry name" value="PRRT3"/>
    <property type="match status" value="1"/>
</dbReference>
<evidence type="ECO:0000256" key="3">
    <source>
        <dbReference type="ARBA" id="ARBA00022692"/>
    </source>
</evidence>
<dbReference type="InterPro" id="IPR059081">
    <property type="entry name" value="PRRT3-4"/>
</dbReference>
<keyword evidence="5 7" id="KW-1133">Transmembrane helix</keyword>
<comment type="subcellular location">
    <subcellularLocation>
        <location evidence="1">Membrane</location>
        <topology evidence="1">Multi-pass membrane protein</topology>
    </subcellularLocation>
</comment>
<keyword evidence="3 7" id="KW-0812">Transmembrane</keyword>
<dbReference type="InterPro" id="IPR052836">
    <property type="entry name" value="PRRT_domain-containing"/>
</dbReference>
<dbReference type="Proteomes" id="UP001249851">
    <property type="component" value="Unassembled WGS sequence"/>
</dbReference>
<accession>A0AAD9R7V7</accession>
<evidence type="ECO:0000256" key="7">
    <source>
        <dbReference type="SAM" id="Phobius"/>
    </source>
</evidence>
<dbReference type="PANTHER" id="PTHR35578">
    <property type="entry name" value="PROLINE-RICH TRANSMEMBRANE PROTEIN 4-RELATED"/>
    <property type="match status" value="1"/>
</dbReference>
<protein>
    <recommendedName>
        <fullName evidence="8">Proline-rich transmembrane protein 3/4 domain-containing protein</fullName>
    </recommendedName>
</protein>
<dbReference type="EMBL" id="JARQWQ010000001">
    <property type="protein sequence ID" value="KAK2574614.1"/>
    <property type="molecule type" value="Genomic_DNA"/>
</dbReference>
<feature type="transmembrane region" description="Helical" evidence="7">
    <location>
        <begin position="249"/>
        <end position="272"/>
    </location>
</feature>
<keyword evidence="10" id="KW-1185">Reference proteome</keyword>
<sequence length="375" mass="42589">MKKPMEPEYKPSPVVAAEPIPEWEPALQTWQWAWGLHWIGFGALFTVLTVYCLITLILFCGTKTKRGHLAVTITSILFILGITRALFLFINPYESEQCKILSSCPVMLSRILFGIALPCMTASFSLVHLTFLQVMKLKLYPRILQNTKFLSCIITVHFSLAIFADVILSLYADMITVTIVCQAFFVIFSLFLSCSFIYSGTKIVSYVSRNHTQVSRLGTRNYSEQRKANESKERKSRGPRRYRPNITKLVKITYITVFLGFASCALQLYSIFGIHKMFKINEMSYPKPWPWLIFQSLYRAVEFAAACTLAYVSRRQVSTSRHPLVCYFLCCPDKSRGFGAFLTYTSSKTQSSALKGAANFELSPRSPTKLGDFLA</sequence>
<evidence type="ECO:0000256" key="5">
    <source>
        <dbReference type="ARBA" id="ARBA00022989"/>
    </source>
</evidence>
<keyword evidence="4" id="KW-0732">Signal</keyword>
<feature type="domain" description="Proline-rich transmembrane protein 3/4" evidence="8">
    <location>
        <begin position="14"/>
        <end position="327"/>
    </location>
</feature>